<dbReference type="Gene3D" id="1.20.1260.40">
    <property type="match status" value="1"/>
</dbReference>
<evidence type="ECO:0000259" key="2">
    <source>
        <dbReference type="Pfam" id="PF18536"/>
    </source>
</evidence>
<dbReference type="InterPro" id="IPR040531">
    <property type="entry name" value="DUF5623"/>
</dbReference>
<organism evidence="3">
    <name type="scientific">Pseudomonas aeruginosa</name>
    <dbReference type="NCBI Taxonomy" id="287"/>
    <lineage>
        <taxon>Bacteria</taxon>
        <taxon>Pseudomonadati</taxon>
        <taxon>Pseudomonadota</taxon>
        <taxon>Gammaproteobacteria</taxon>
        <taxon>Pseudomonadales</taxon>
        <taxon>Pseudomonadaceae</taxon>
        <taxon>Pseudomonas</taxon>
    </lineage>
</organism>
<feature type="domain" description="DUF5623" evidence="2">
    <location>
        <begin position="310"/>
        <end position="414"/>
    </location>
</feature>
<keyword evidence="3" id="KW-0614">Plasmid</keyword>
<reference evidence="3" key="1">
    <citation type="submission" date="2015-12" db="EMBL/GenBank/DDBJ databases">
        <title>The first report of fully sequenced SIM-encoding plasmid pHN39-SIM.</title>
        <authorList>
            <person name="Sun F."/>
            <person name="Zhou D."/>
            <person name="Wang Q."/>
            <person name="Feng J."/>
            <person name="Feng W."/>
            <person name="Luo W."/>
            <person name="Zhang D."/>
            <person name="Chen Y."/>
            <person name="Qiu X."/>
            <person name="Yin Z."/>
            <person name="Chen W."/>
            <person name="Xia P."/>
        </authorList>
    </citation>
    <scope>NUCLEOTIDE SEQUENCE</scope>
    <source>
        <strain evidence="3">HN39</strain>
        <plasmid evidence="3">pHN39-SIM</plasmid>
    </source>
</reference>
<name>A0A3G1DGC5_PSEAI</name>
<feature type="region of interest" description="Disordered" evidence="1">
    <location>
        <begin position="277"/>
        <end position="308"/>
    </location>
</feature>
<dbReference type="AlphaFoldDB" id="A0A3G1DGC5"/>
<geneLocation type="plasmid" evidence="3">
    <name>pHN39-SIM</name>
</geneLocation>
<evidence type="ECO:0000313" key="3">
    <source>
        <dbReference type="EMBL" id="AMP35705.1"/>
    </source>
</evidence>
<evidence type="ECO:0000256" key="1">
    <source>
        <dbReference type="SAM" id="MobiDB-lite"/>
    </source>
</evidence>
<dbReference type="Pfam" id="PF18536">
    <property type="entry name" value="DUF5623"/>
    <property type="match status" value="1"/>
</dbReference>
<accession>A0A3G1DGC5</accession>
<sequence length="430" mass="49018">MATENTRPTTLAGIKRVAKLIKQKESIPHHAALDEAAHKAGFHNLRHAQSVLGRPAQLHQAFVTFYWKEHGKSPEPFQDGPVLRSGRTTLSFRLPSPLRELLPRRSIERTIYLSSFRLEADDHLELRMDSVDWCEGLKMAKRAARALNFMAVTGLRTPSANEMAGPSLDLSEYADHRSHWYDDESKCIVILDEPYPHLLQDEIDWAEEHGFHTVGVRWRGVYSASNTPRLHSVSKTLISRLAKKLKALETRLKVEEWTHETQPYESSFISPARTLSGKRKLPRMMPTPEGVERAGAVPCGPGEPGYRSRWRPARRMDLDKHLQIGPILERLTLSTGLGLESGLTRIRLTLNKWFEEEYKDADLPDKQMRQDYYSPDPTAIKGTADALAELAVVRQIVVEGYQDCKPKRDLLDRIGRCERKVQRSASRRNP</sequence>
<proteinExistence type="predicted"/>
<protein>
    <recommendedName>
        <fullName evidence="2">DUF5623 domain-containing protein</fullName>
    </recommendedName>
</protein>
<dbReference type="EMBL" id="KU254577">
    <property type="protein sequence ID" value="AMP35705.1"/>
    <property type="molecule type" value="Genomic_DNA"/>
</dbReference>